<proteinExistence type="predicted"/>
<gene>
    <name evidence="2" type="ORF">GOMPHAMPRED_004724</name>
</gene>
<dbReference type="EMBL" id="CAJPDQ010000003">
    <property type="protein sequence ID" value="CAF9906473.1"/>
    <property type="molecule type" value="Genomic_DNA"/>
</dbReference>
<sequence length="210" mass="22132">MLLKSLLGIRVTQLLLSLVFLTAVSWVLYLVRSSPATQSQPTHVFTTTLRFLLPIATLPYASHEIFRSIKVLRGKNSKFALASKSRAFKIGRVFFEFALGALWFLALIFSLGASSWSLTGDSGSGVSGSSGSNSTAPLTDANTAAVIPPSSTAGVSTLIVPPGGKVPMVLGSLMWIGLVGLFAMSAVGVVVETFRNWRVGKAAAGKVEEA</sequence>
<keyword evidence="1" id="KW-1133">Transmembrane helix</keyword>
<accession>A0A8H3I6B3</accession>
<feature type="transmembrane region" description="Helical" evidence="1">
    <location>
        <begin position="12"/>
        <end position="31"/>
    </location>
</feature>
<name>A0A8H3I6B3_9LECA</name>
<dbReference type="Proteomes" id="UP000664169">
    <property type="component" value="Unassembled WGS sequence"/>
</dbReference>
<keyword evidence="1" id="KW-0812">Transmembrane</keyword>
<feature type="transmembrane region" description="Helical" evidence="1">
    <location>
        <begin position="168"/>
        <end position="191"/>
    </location>
</feature>
<evidence type="ECO:0000256" key="1">
    <source>
        <dbReference type="SAM" id="Phobius"/>
    </source>
</evidence>
<evidence type="ECO:0000313" key="2">
    <source>
        <dbReference type="EMBL" id="CAF9906473.1"/>
    </source>
</evidence>
<dbReference type="OrthoDB" id="10620868at2759"/>
<protein>
    <submittedName>
        <fullName evidence="2">Uncharacterized protein</fullName>
    </submittedName>
</protein>
<dbReference type="AlphaFoldDB" id="A0A8H3I6B3"/>
<feature type="transmembrane region" description="Helical" evidence="1">
    <location>
        <begin position="93"/>
        <end position="113"/>
    </location>
</feature>
<organism evidence="2 3">
    <name type="scientific">Gomphillus americanus</name>
    <dbReference type="NCBI Taxonomy" id="1940652"/>
    <lineage>
        <taxon>Eukaryota</taxon>
        <taxon>Fungi</taxon>
        <taxon>Dikarya</taxon>
        <taxon>Ascomycota</taxon>
        <taxon>Pezizomycotina</taxon>
        <taxon>Lecanoromycetes</taxon>
        <taxon>OSLEUM clade</taxon>
        <taxon>Ostropomycetidae</taxon>
        <taxon>Ostropales</taxon>
        <taxon>Graphidaceae</taxon>
        <taxon>Gomphilloideae</taxon>
        <taxon>Gomphillus</taxon>
    </lineage>
</organism>
<evidence type="ECO:0000313" key="3">
    <source>
        <dbReference type="Proteomes" id="UP000664169"/>
    </source>
</evidence>
<keyword evidence="1" id="KW-0472">Membrane</keyword>
<keyword evidence="3" id="KW-1185">Reference proteome</keyword>
<comment type="caution">
    <text evidence="2">The sequence shown here is derived from an EMBL/GenBank/DDBJ whole genome shotgun (WGS) entry which is preliminary data.</text>
</comment>
<feature type="transmembrane region" description="Helical" evidence="1">
    <location>
        <begin position="51"/>
        <end position="72"/>
    </location>
</feature>
<reference evidence="2" key="1">
    <citation type="submission" date="2021-03" db="EMBL/GenBank/DDBJ databases">
        <authorList>
            <person name="Tagirdzhanova G."/>
        </authorList>
    </citation>
    <scope>NUCLEOTIDE SEQUENCE</scope>
</reference>